<dbReference type="OrthoDB" id="10480842at2759"/>
<dbReference type="AlphaFoldDB" id="A0A8H3FBU8"/>
<organism evidence="2 3">
    <name type="scientific">Alectoria fallacina</name>
    <dbReference type="NCBI Taxonomy" id="1903189"/>
    <lineage>
        <taxon>Eukaryota</taxon>
        <taxon>Fungi</taxon>
        <taxon>Dikarya</taxon>
        <taxon>Ascomycota</taxon>
        <taxon>Pezizomycotina</taxon>
        <taxon>Lecanoromycetes</taxon>
        <taxon>OSLEUM clade</taxon>
        <taxon>Lecanoromycetidae</taxon>
        <taxon>Lecanorales</taxon>
        <taxon>Lecanorineae</taxon>
        <taxon>Parmeliaceae</taxon>
        <taxon>Alectoria</taxon>
    </lineage>
</organism>
<comment type="caution">
    <text evidence="2">The sequence shown here is derived from an EMBL/GenBank/DDBJ whole genome shotgun (WGS) entry which is preliminary data.</text>
</comment>
<keyword evidence="1" id="KW-0472">Membrane</keyword>
<protein>
    <submittedName>
        <fullName evidence="2">Uncharacterized protein</fullName>
    </submittedName>
</protein>
<dbReference type="Proteomes" id="UP000664203">
    <property type="component" value="Unassembled WGS sequence"/>
</dbReference>
<reference evidence="2" key="1">
    <citation type="submission" date="2021-03" db="EMBL/GenBank/DDBJ databases">
        <authorList>
            <person name="Tagirdzhanova G."/>
        </authorList>
    </citation>
    <scope>NUCLEOTIDE SEQUENCE</scope>
</reference>
<evidence type="ECO:0000256" key="1">
    <source>
        <dbReference type="SAM" id="Phobius"/>
    </source>
</evidence>
<dbReference type="EMBL" id="CAJPDR010000147">
    <property type="protein sequence ID" value="CAF9921513.1"/>
    <property type="molecule type" value="Genomic_DNA"/>
</dbReference>
<proteinExistence type="predicted"/>
<accession>A0A8H3FBU8</accession>
<keyword evidence="1" id="KW-0812">Transmembrane</keyword>
<sequence length="181" mass="19712">MATLLIFITPCLALMAPLISPAISIFAVLALTTTLILIMTFLFLQTWTTLDHDENKAIAQDAPNILRAAFAALETRNPGATSASFRLVNGVVLHEPPTDFALNGEHGSAKWIGLENVRFGSRDDLGREKGEMVSWSEGFRAWGEWYGSVGARMGSAVVKRLGGFWVSVRRLEGAEMGSQMV</sequence>
<keyword evidence="1" id="KW-1133">Transmembrane helix</keyword>
<evidence type="ECO:0000313" key="2">
    <source>
        <dbReference type="EMBL" id="CAF9921513.1"/>
    </source>
</evidence>
<evidence type="ECO:0000313" key="3">
    <source>
        <dbReference type="Proteomes" id="UP000664203"/>
    </source>
</evidence>
<gene>
    <name evidence="2" type="ORF">ALECFALPRED_001815</name>
</gene>
<keyword evidence="3" id="KW-1185">Reference proteome</keyword>
<name>A0A8H3FBU8_9LECA</name>
<feature type="transmembrane region" description="Helical" evidence="1">
    <location>
        <begin position="23"/>
        <end position="44"/>
    </location>
</feature>